<dbReference type="Gene3D" id="3.40.1440.10">
    <property type="entry name" value="GIY-YIG endonuclease"/>
    <property type="match status" value="1"/>
</dbReference>
<dbReference type="PANTHER" id="PTHR34477">
    <property type="entry name" value="UPF0213 PROTEIN YHBQ"/>
    <property type="match status" value="1"/>
</dbReference>
<dbReference type="Pfam" id="PF01541">
    <property type="entry name" value="GIY-YIG"/>
    <property type="match status" value="1"/>
</dbReference>
<evidence type="ECO:0000259" key="2">
    <source>
        <dbReference type="PROSITE" id="PS50164"/>
    </source>
</evidence>
<dbReference type="RefSeq" id="WP_310767806.1">
    <property type="nucleotide sequence ID" value="NZ_CP134050.1"/>
</dbReference>
<proteinExistence type="inferred from homology"/>
<dbReference type="CDD" id="cd10456">
    <property type="entry name" value="GIY-YIG_UPF0213"/>
    <property type="match status" value="1"/>
</dbReference>
<feature type="domain" description="GIY-YIG" evidence="2">
    <location>
        <begin position="22"/>
        <end position="97"/>
    </location>
</feature>
<dbReference type="Proteomes" id="UP001256827">
    <property type="component" value="Chromosome"/>
</dbReference>
<evidence type="ECO:0000256" key="1">
    <source>
        <dbReference type="ARBA" id="ARBA00007435"/>
    </source>
</evidence>
<protein>
    <submittedName>
        <fullName evidence="3">GIY-YIG nuclease family protein</fullName>
    </submittedName>
</protein>
<reference evidence="3 4" key="1">
    <citation type="submission" date="2023-09" db="EMBL/GenBank/DDBJ databases">
        <title>Complete Genome and Methylome dissection of Bacillus brevis NEB573 original source of BbsI restriction endonuclease.</title>
        <authorList>
            <person name="Fomenkov A."/>
            <person name="Roberts R.D."/>
        </authorList>
    </citation>
    <scope>NUCLEOTIDE SEQUENCE [LARGE SCALE GENOMIC DNA]</scope>
    <source>
        <strain evidence="3 4">NEB573</strain>
    </source>
</reference>
<dbReference type="InterPro" id="IPR050190">
    <property type="entry name" value="UPF0213_domain"/>
</dbReference>
<sequence length="109" mass="12443">MERNTVKNCRKSISEDAIPSHKSHFVYILSCADGSLYTGYTTELQRRLREHNEGKGAKYTRGRGPVELLYFEEGADRSWGLKREEGIKRLSRLKKEELIGVGPQDECPA</sequence>
<comment type="similarity">
    <text evidence="1">Belongs to the UPF0213 family.</text>
</comment>
<dbReference type="InterPro" id="IPR000305">
    <property type="entry name" value="GIY-YIG_endonuc"/>
</dbReference>
<dbReference type="EMBL" id="CP134050">
    <property type="protein sequence ID" value="WNC14938.1"/>
    <property type="molecule type" value="Genomic_DNA"/>
</dbReference>
<dbReference type="PANTHER" id="PTHR34477:SF1">
    <property type="entry name" value="UPF0213 PROTEIN YHBQ"/>
    <property type="match status" value="1"/>
</dbReference>
<gene>
    <name evidence="3" type="ORF">RGB73_00630</name>
</gene>
<evidence type="ECO:0000313" key="3">
    <source>
        <dbReference type="EMBL" id="WNC14938.1"/>
    </source>
</evidence>
<name>A0ABY9T969_BREBE</name>
<evidence type="ECO:0000313" key="4">
    <source>
        <dbReference type="Proteomes" id="UP001256827"/>
    </source>
</evidence>
<organism evidence="3 4">
    <name type="scientific">Brevibacillus brevis</name>
    <name type="common">Bacillus brevis</name>
    <dbReference type="NCBI Taxonomy" id="1393"/>
    <lineage>
        <taxon>Bacteria</taxon>
        <taxon>Bacillati</taxon>
        <taxon>Bacillota</taxon>
        <taxon>Bacilli</taxon>
        <taxon>Bacillales</taxon>
        <taxon>Paenibacillaceae</taxon>
        <taxon>Brevibacillus</taxon>
    </lineage>
</organism>
<dbReference type="PROSITE" id="PS50164">
    <property type="entry name" value="GIY_YIG"/>
    <property type="match status" value="1"/>
</dbReference>
<keyword evidence="4" id="KW-1185">Reference proteome</keyword>
<dbReference type="InterPro" id="IPR035901">
    <property type="entry name" value="GIY-YIG_endonuc_sf"/>
</dbReference>
<accession>A0ABY9T969</accession>
<dbReference type="SUPFAM" id="SSF82771">
    <property type="entry name" value="GIY-YIG endonuclease"/>
    <property type="match status" value="1"/>
</dbReference>